<feature type="domain" description="HTH lysR-type" evidence="5">
    <location>
        <begin position="1"/>
        <end position="58"/>
    </location>
</feature>
<dbReference type="GO" id="GO:0006351">
    <property type="term" value="P:DNA-templated transcription"/>
    <property type="evidence" value="ECO:0007669"/>
    <property type="project" value="TreeGrafter"/>
</dbReference>
<evidence type="ECO:0000256" key="2">
    <source>
        <dbReference type="ARBA" id="ARBA00023015"/>
    </source>
</evidence>
<dbReference type="InterPro" id="IPR000847">
    <property type="entry name" value="LysR_HTH_N"/>
</dbReference>
<dbReference type="AlphaFoldDB" id="A0A9X1ACN7"/>
<dbReference type="Proteomes" id="UP001138921">
    <property type="component" value="Unassembled WGS sequence"/>
</dbReference>
<dbReference type="GO" id="GO:0003700">
    <property type="term" value="F:DNA-binding transcription factor activity"/>
    <property type="evidence" value="ECO:0007669"/>
    <property type="project" value="InterPro"/>
</dbReference>
<proteinExistence type="inferred from homology"/>
<organism evidence="6 7">
    <name type="scientific">Aminobacter anthyllidis</name>
    <dbReference type="NCBI Taxonomy" id="1035067"/>
    <lineage>
        <taxon>Bacteria</taxon>
        <taxon>Pseudomonadati</taxon>
        <taxon>Pseudomonadota</taxon>
        <taxon>Alphaproteobacteria</taxon>
        <taxon>Hyphomicrobiales</taxon>
        <taxon>Phyllobacteriaceae</taxon>
        <taxon>Aminobacter</taxon>
    </lineage>
</organism>
<keyword evidence="3" id="KW-0238">DNA-binding</keyword>
<dbReference type="InterPro" id="IPR058163">
    <property type="entry name" value="LysR-type_TF_proteobact-type"/>
</dbReference>
<keyword evidence="2" id="KW-0805">Transcription regulation</keyword>
<dbReference type="PROSITE" id="PS50931">
    <property type="entry name" value="HTH_LYSR"/>
    <property type="match status" value="1"/>
</dbReference>
<dbReference type="RefSeq" id="WP_214391352.1">
    <property type="nucleotide sequence ID" value="NZ_JAFLWW010000005.1"/>
</dbReference>
<evidence type="ECO:0000313" key="6">
    <source>
        <dbReference type="EMBL" id="MBT1157388.1"/>
    </source>
</evidence>
<comment type="caution">
    <text evidence="6">The sequence shown here is derived from an EMBL/GenBank/DDBJ whole genome shotgun (WGS) entry which is preliminary data.</text>
</comment>
<dbReference type="InterPro" id="IPR036390">
    <property type="entry name" value="WH_DNA-bd_sf"/>
</dbReference>
<dbReference type="InterPro" id="IPR005119">
    <property type="entry name" value="LysR_subst-bd"/>
</dbReference>
<dbReference type="EMBL" id="JAFLWW010000005">
    <property type="protein sequence ID" value="MBT1157388.1"/>
    <property type="molecule type" value="Genomic_DNA"/>
</dbReference>
<dbReference type="Gene3D" id="3.40.190.290">
    <property type="match status" value="1"/>
</dbReference>
<protein>
    <submittedName>
        <fullName evidence="6">LysR family transcriptional regulator</fullName>
    </submittedName>
</protein>
<reference evidence="6" key="1">
    <citation type="journal article" date="2021" name="Microorganisms">
        <title>Phylogenomic Reconstruction and Metabolic Potential of the Genus Aminobacter.</title>
        <authorList>
            <person name="Artuso I."/>
            <person name="Turrini P."/>
            <person name="Pirolo M."/>
            <person name="Lugli G.A."/>
            <person name="Ventura M."/>
            <person name="Visca P."/>
        </authorList>
    </citation>
    <scope>NUCLEOTIDE SEQUENCE</scope>
    <source>
        <strain evidence="6">LMG 26462</strain>
    </source>
</reference>
<dbReference type="SUPFAM" id="SSF46785">
    <property type="entry name" value="Winged helix' DNA-binding domain"/>
    <property type="match status" value="1"/>
</dbReference>
<name>A0A9X1ACN7_9HYPH</name>
<gene>
    <name evidence="6" type="ORF">J1C56_17490</name>
</gene>
<dbReference type="PANTHER" id="PTHR30537">
    <property type="entry name" value="HTH-TYPE TRANSCRIPTIONAL REGULATOR"/>
    <property type="match status" value="1"/>
</dbReference>
<evidence type="ECO:0000256" key="1">
    <source>
        <dbReference type="ARBA" id="ARBA00009437"/>
    </source>
</evidence>
<keyword evidence="7" id="KW-1185">Reference proteome</keyword>
<dbReference type="InterPro" id="IPR036388">
    <property type="entry name" value="WH-like_DNA-bd_sf"/>
</dbReference>
<dbReference type="Pfam" id="PF03466">
    <property type="entry name" value="LysR_substrate"/>
    <property type="match status" value="1"/>
</dbReference>
<evidence type="ECO:0000259" key="5">
    <source>
        <dbReference type="PROSITE" id="PS50931"/>
    </source>
</evidence>
<dbReference type="CDD" id="cd08422">
    <property type="entry name" value="PBP2_CrgA_like"/>
    <property type="match status" value="1"/>
</dbReference>
<keyword evidence="4" id="KW-0804">Transcription</keyword>
<dbReference type="PANTHER" id="PTHR30537:SF5">
    <property type="entry name" value="HTH-TYPE TRANSCRIPTIONAL ACTIVATOR TTDR-RELATED"/>
    <property type="match status" value="1"/>
</dbReference>
<dbReference type="GO" id="GO:0043565">
    <property type="term" value="F:sequence-specific DNA binding"/>
    <property type="evidence" value="ECO:0007669"/>
    <property type="project" value="TreeGrafter"/>
</dbReference>
<comment type="similarity">
    <text evidence="1">Belongs to the LysR transcriptional regulatory family.</text>
</comment>
<sequence>MALDSVDLFLEVVRTGSFSGAARATGIPVSTVSQRIAALEARLGSTLLKRTTRRLALTEVGTSYHEVASRALAELRGYEAELTDTAAGLSGKLRVASTIAMDDVLAPLLSSYLEAHPNMSLELNLSGRNADLFADGIDVAIRVGALRDDSGLVARSLGAAALQLVASPDYLAEHPPIGHPVDIDAQKLMSFAGYGAAQLRHANGDTCEVNISGRFSGNQLSSLRHQTVAGRGIALVPAAFLARELASGELVTVLPEWRGEAQPIHIVYLNQRIVSRRLRSFIDHVVAHFPRQLFAG</sequence>
<evidence type="ECO:0000313" key="7">
    <source>
        <dbReference type="Proteomes" id="UP001138921"/>
    </source>
</evidence>
<evidence type="ECO:0000256" key="3">
    <source>
        <dbReference type="ARBA" id="ARBA00023125"/>
    </source>
</evidence>
<accession>A0A9X1ACN7</accession>
<evidence type="ECO:0000256" key="4">
    <source>
        <dbReference type="ARBA" id="ARBA00023163"/>
    </source>
</evidence>
<reference evidence="6" key="2">
    <citation type="submission" date="2021-03" db="EMBL/GenBank/DDBJ databases">
        <authorList>
            <person name="Artuso I."/>
            <person name="Turrini P."/>
            <person name="Pirolo M."/>
            <person name="Lugli G.A."/>
            <person name="Ventura M."/>
            <person name="Visca P."/>
        </authorList>
    </citation>
    <scope>NUCLEOTIDE SEQUENCE</scope>
    <source>
        <strain evidence="6">LMG 26462</strain>
    </source>
</reference>
<dbReference type="Pfam" id="PF00126">
    <property type="entry name" value="HTH_1"/>
    <property type="match status" value="1"/>
</dbReference>
<dbReference type="Gene3D" id="1.10.10.10">
    <property type="entry name" value="Winged helix-like DNA-binding domain superfamily/Winged helix DNA-binding domain"/>
    <property type="match status" value="1"/>
</dbReference>
<dbReference type="FunFam" id="1.10.10.10:FF:000001">
    <property type="entry name" value="LysR family transcriptional regulator"/>
    <property type="match status" value="1"/>
</dbReference>
<dbReference type="SUPFAM" id="SSF53850">
    <property type="entry name" value="Periplasmic binding protein-like II"/>
    <property type="match status" value="1"/>
</dbReference>